<dbReference type="EMBL" id="PTIX01000007">
    <property type="protein sequence ID" value="PPK67421.1"/>
    <property type="molecule type" value="Genomic_DNA"/>
</dbReference>
<evidence type="ECO:0000313" key="2">
    <source>
        <dbReference type="Proteomes" id="UP000239203"/>
    </source>
</evidence>
<dbReference type="RefSeq" id="WP_104479540.1">
    <property type="nucleotide sequence ID" value="NZ_CP154825.1"/>
</dbReference>
<keyword evidence="2" id="KW-1185">Reference proteome</keyword>
<protein>
    <submittedName>
        <fullName evidence="1">Uncharacterized protein</fullName>
    </submittedName>
</protein>
<reference evidence="1 2" key="1">
    <citation type="submission" date="2018-02" db="EMBL/GenBank/DDBJ databases">
        <title>Genomic Encyclopedia of Archaeal and Bacterial Type Strains, Phase II (KMG-II): from individual species to whole genera.</title>
        <authorList>
            <person name="Goeker M."/>
        </authorList>
    </citation>
    <scope>NUCLEOTIDE SEQUENCE [LARGE SCALE GENOMIC DNA]</scope>
    <source>
        <strain evidence="1 2">YU 961-1</strain>
    </source>
</reference>
<dbReference type="Proteomes" id="UP000239203">
    <property type="component" value="Unassembled WGS sequence"/>
</dbReference>
<comment type="caution">
    <text evidence="1">The sequence shown here is derived from an EMBL/GenBank/DDBJ whole genome shotgun (WGS) entry which is preliminary data.</text>
</comment>
<accession>A0A2S6GQM3</accession>
<dbReference type="OrthoDB" id="4246860at2"/>
<evidence type="ECO:0000313" key="1">
    <source>
        <dbReference type="EMBL" id="PPK67421.1"/>
    </source>
</evidence>
<gene>
    <name evidence="1" type="ORF">CLV40_10784</name>
</gene>
<dbReference type="AlphaFoldDB" id="A0A2S6GQM3"/>
<sequence length="263" mass="28673">MTSANPTPQDWRRQLTEAFEVFLGGPLSDHAPDADYAVYLEGNLIHEVGFDRDPAWIRPSALSGAEPVVWDVPLFDDSDTPSTFDAARSIYEIHGVDPAAHPAFLADLAEVAFQDSLLRGADLAVLVDRHGIDLTDPAWADHWYVTYTRLTTDGTLFDAMRVALAIGDGPESLLDVDAEPEEEMAEQLEAVEHEGLRAHLGFFCTEGDEGMIFLGDEWAGGKFLVDEGCAPIAHWEEGQSQVELTVVRLSESVAGPRPVAEVG</sequence>
<name>A0A2S6GQM3_9PSEU</name>
<organism evidence="1 2">
    <name type="scientific">Actinokineospora auranticolor</name>
    <dbReference type="NCBI Taxonomy" id="155976"/>
    <lineage>
        <taxon>Bacteria</taxon>
        <taxon>Bacillati</taxon>
        <taxon>Actinomycetota</taxon>
        <taxon>Actinomycetes</taxon>
        <taxon>Pseudonocardiales</taxon>
        <taxon>Pseudonocardiaceae</taxon>
        <taxon>Actinokineospora</taxon>
    </lineage>
</organism>
<proteinExistence type="predicted"/>